<keyword evidence="5 8" id="KW-0472">Membrane</keyword>
<keyword evidence="4 8" id="KW-1133">Transmembrane helix</keyword>
<feature type="transmembrane region" description="Helical" evidence="8">
    <location>
        <begin position="107"/>
        <end position="128"/>
    </location>
</feature>
<dbReference type="PROSITE" id="PS50125">
    <property type="entry name" value="GUANYLATE_CYCLASE_2"/>
    <property type="match status" value="1"/>
</dbReference>
<evidence type="ECO:0000256" key="1">
    <source>
        <dbReference type="ARBA" id="ARBA00004370"/>
    </source>
</evidence>
<dbReference type="GO" id="GO:0035556">
    <property type="term" value="P:intracellular signal transduction"/>
    <property type="evidence" value="ECO:0007669"/>
    <property type="project" value="InterPro"/>
</dbReference>
<dbReference type="GO" id="GO:0016020">
    <property type="term" value="C:membrane"/>
    <property type="evidence" value="ECO:0007669"/>
    <property type="project" value="UniProtKB-SubCell"/>
</dbReference>
<evidence type="ECO:0000256" key="2">
    <source>
        <dbReference type="ARBA" id="ARBA00022692"/>
    </source>
</evidence>
<dbReference type="PANTHER" id="PTHR11920:SF335">
    <property type="entry name" value="GUANYLATE CYCLASE"/>
    <property type="match status" value="1"/>
</dbReference>
<dbReference type="PANTHER" id="PTHR11920">
    <property type="entry name" value="GUANYLYL CYCLASE"/>
    <property type="match status" value="1"/>
</dbReference>
<dbReference type="InterPro" id="IPR050401">
    <property type="entry name" value="Cyclic_nucleotide_synthase"/>
</dbReference>
<dbReference type="InterPro" id="IPR018297">
    <property type="entry name" value="A/G_cyclase_CS"/>
</dbReference>
<proteinExistence type="inferred from homology"/>
<comment type="similarity">
    <text evidence="7">Belongs to the adenylyl cyclase class-4/guanylyl cyclase family.</text>
</comment>
<evidence type="ECO:0000313" key="10">
    <source>
        <dbReference type="EMBL" id="TNM40392.1"/>
    </source>
</evidence>
<evidence type="ECO:0000256" key="6">
    <source>
        <dbReference type="ARBA" id="ARBA00023239"/>
    </source>
</evidence>
<gene>
    <name evidence="10" type="ORF">FHP29_10045</name>
</gene>
<keyword evidence="6 7" id="KW-0456">Lyase</keyword>
<feature type="transmembrane region" description="Helical" evidence="8">
    <location>
        <begin position="49"/>
        <end position="68"/>
    </location>
</feature>
<dbReference type="EMBL" id="VDMP01000023">
    <property type="protein sequence ID" value="TNM40392.1"/>
    <property type="molecule type" value="Genomic_DNA"/>
</dbReference>
<feature type="transmembrane region" description="Helical" evidence="8">
    <location>
        <begin position="74"/>
        <end position="95"/>
    </location>
</feature>
<comment type="caution">
    <text evidence="10">The sequence shown here is derived from an EMBL/GenBank/DDBJ whole genome shotgun (WGS) entry which is preliminary data.</text>
</comment>
<organism evidence="10 11">
    <name type="scientific">Nocardioides albidus</name>
    <dbReference type="NCBI Taxonomy" id="1517589"/>
    <lineage>
        <taxon>Bacteria</taxon>
        <taxon>Bacillati</taxon>
        <taxon>Actinomycetota</taxon>
        <taxon>Actinomycetes</taxon>
        <taxon>Propionibacteriales</taxon>
        <taxon>Nocardioidaceae</taxon>
        <taxon>Nocardioides</taxon>
    </lineage>
</organism>
<dbReference type="RefSeq" id="WP_139622738.1">
    <property type="nucleotide sequence ID" value="NZ_VDMP01000023.1"/>
</dbReference>
<dbReference type="Gene3D" id="3.30.70.1230">
    <property type="entry name" value="Nucleotide cyclase"/>
    <property type="match status" value="1"/>
</dbReference>
<evidence type="ECO:0000259" key="9">
    <source>
        <dbReference type="PROSITE" id="PS50125"/>
    </source>
</evidence>
<dbReference type="CDD" id="cd07302">
    <property type="entry name" value="CHD"/>
    <property type="match status" value="1"/>
</dbReference>
<feature type="transmembrane region" description="Helical" evidence="8">
    <location>
        <begin position="180"/>
        <end position="202"/>
    </location>
</feature>
<name>A0A5C4VWR8_9ACTN</name>
<dbReference type="OrthoDB" id="9806704at2"/>
<keyword evidence="2 8" id="KW-0812">Transmembrane</keyword>
<feature type="domain" description="Guanylate cyclase" evidence="9">
    <location>
        <begin position="254"/>
        <end position="381"/>
    </location>
</feature>
<dbReference type="InterPro" id="IPR029787">
    <property type="entry name" value="Nucleotide_cyclase"/>
</dbReference>
<keyword evidence="11" id="KW-1185">Reference proteome</keyword>
<evidence type="ECO:0000256" key="5">
    <source>
        <dbReference type="ARBA" id="ARBA00023136"/>
    </source>
</evidence>
<evidence type="ECO:0000256" key="3">
    <source>
        <dbReference type="ARBA" id="ARBA00022741"/>
    </source>
</evidence>
<dbReference type="Pfam" id="PF00211">
    <property type="entry name" value="Guanylate_cyc"/>
    <property type="match status" value="1"/>
</dbReference>
<keyword evidence="3" id="KW-0547">Nucleotide-binding</keyword>
<dbReference type="SUPFAM" id="SSF55073">
    <property type="entry name" value="Nucleotide cyclase"/>
    <property type="match status" value="1"/>
</dbReference>
<sequence>MGVKVLSGWLQERQAQLHMGRWMLEFDETEAERAFVRYDDAAGVRGARFALVIGAAFTVVYGIVDLLVLDEPSLAAAVLRFALLLPVFGLSAVVLTRWSRAAEFLQATSVLLLAAILLDLGTVQARVAPFPTEYIRASCTVTLLGGIGLLRLRMHAATLTAALYVAVCLTLPGLDAQVDVLARHVAPTFGLAGIALVIAYALERLRRTDFVAQREVELERARSEELLFNVLPAPIAERLRSEPGAIADAAPDVSVLFSDIVGFTPVSEALPAEELVGLLDTMFREFDALCDARGVEKIKTLGDAYMAVAGLPMPDADHAASLAELALDMQRTLARLSPAWPSPIAMRIGIASGPVVAGVIGRRKFTYDLWGDTVNTASRMESHGRPHRIQVSETTHALLEGRYMFSDPQLIDVKGKGPMTTYFLLGAPA</sequence>
<dbReference type="PROSITE" id="PS00452">
    <property type="entry name" value="GUANYLATE_CYCLASE_1"/>
    <property type="match status" value="1"/>
</dbReference>
<protein>
    <submittedName>
        <fullName evidence="10">Adenylate/guanylate cyclase domain-containing protein</fullName>
    </submittedName>
</protein>
<evidence type="ECO:0000256" key="8">
    <source>
        <dbReference type="SAM" id="Phobius"/>
    </source>
</evidence>
<dbReference type="GO" id="GO:0009190">
    <property type="term" value="P:cyclic nucleotide biosynthetic process"/>
    <property type="evidence" value="ECO:0007669"/>
    <property type="project" value="InterPro"/>
</dbReference>
<evidence type="ECO:0000256" key="7">
    <source>
        <dbReference type="RuleBase" id="RU000405"/>
    </source>
</evidence>
<accession>A0A5C4VWR8</accession>
<evidence type="ECO:0000313" key="11">
    <source>
        <dbReference type="Proteomes" id="UP000313231"/>
    </source>
</evidence>
<dbReference type="Proteomes" id="UP000313231">
    <property type="component" value="Unassembled WGS sequence"/>
</dbReference>
<reference evidence="10 11" key="1">
    <citation type="journal article" date="2016" name="Int. J. Syst. Evol. Microbiol.">
        <title>Nocardioides albidus sp. nov., an actinobacterium isolated from garden soil.</title>
        <authorList>
            <person name="Singh H."/>
            <person name="Du J."/>
            <person name="Trinh H."/>
            <person name="Won K."/>
            <person name="Yang J.E."/>
            <person name="Yin C."/>
            <person name="Kook M."/>
            <person name="Yi T.H."/>
        </authorList>
    </citation>
    <scope>NUCLEOTIDE SEQUENCE [LARGE SCALE GENOMIC DNA]</scope>
    <source>
        <strain evidence="10 11">CCTCC AB 2015297</strain>
    </source>
</reference>
<comment type="subcellular location">
    <subcellularLocation>
        <location evidence="1">Membrane</location>
    </subcellularLocation>
</comment>
<dbReference type="SMART" id="SM00044">
    <property type="entry name" value="CYCc"/>
    <property type="match status" value="1"/>
</dbReference>
<feature type="transmembrane region" description="Helical" evidence="8">
    <location>
        <begin position="157"/>
        <end position="174"/>
    </location>
</feature>
<dbReference type="AlphaFoldDB" id="A0A5C4VWR8"/>
<dbReference type="InterPro" id="IPR001054">
    <property type="entry name" value="A/G_cyclase"/>
</dbReference>
<evidence type="ECO:0000256" key="4">
    <source>
        <dbReference type="ARBA" id="ARBA00022989"/>
    </source>
</evidence>
<dbReference type="GO" id="GO:0004016">
    <property type="term" value="F:adenylate cyclase activity"/>
    <property type="evidence" value="ECO:0007669"/>
    <property type="project" value="UniProtKB-ARBA"/>
</dbReference>
<dbReference type="GO" id="GO:0000166">
    <property type="term" value="F:nucleotide binding"/>
    <property type="evidence" value="ECO:0007669"/>
    <property type="project" value="UniProtKB-KW"/>
</dbReference>